<name>A0ABY5DJY0_9ACTN</name>
<reference evidence="2" key="1">
    <citation type="submission" date="2022-06" db="EMBL/GenBank/DDBJ databases">
        <authorList>
            <person name="Ping M."/>
        </authorList>
    </citation>
    <scope>NUCLEOTIDE SEQUENCE</scope>
    <source>
        <strain evidence="2">JCM11759T</strain>
        <plasmid evidence="2">unnamed1</plasmid>
    </source>
</reference>
<keyword evidence="2" id="KW-0614">Plasmid</keyword>
<keyword evidence="1" id="KW-1133">Transmembrane helix</keyword>
<keyword evidence="1" id="KW-0472">Membrane</keyword>
<dbReference type="EMBL" id="CP099838">
    <property type="protein sequence ID" value="USY23570.1"/>
    <property type="molecule type" value="Genomic_DNA"/>
</dbReference>
<keyword evidence="1" id="KW-0812">Transmembrane</keyword>
<protein>
    <submittedName>
        <fullName evidence="2">Uncharacterized protein</fullName>
    </submittedName>
</protein>
<geneLocation type="plasmid" evidence="2 3">
    <name>unnamed1</name>
</geneLocation>
<feature type="transmembrane region" description="Helical" evidence="1">
    <location>
        <begin position="45"/>
        <end position="70"/>
    </location>
</feature>
<keyword evidence="3" id="KW-1185">Reference proteome</keyword>
<evidence type="ECO:0000256" key="1">
    <source>
        <dbReference type="SAM" id="Phobius"/>
    </source>
</evidence>
<evidence type="ECO:0000313" key="2">
    <source>
        <dbReference type="EMBL" id="USY23570.1"/>
    </source>
</evidence>
<evidence type="ECO:0000313" key="3">
    <source>
        <dbReference type="Proteomes" id="UP001055940"/>
    </source>
</evidence>
<dbReference type="RefSeq" id="WP_254422224.1">
    <property type="nucleotide sequence ID" value="NZ_BAAAJB010000040.1"/>
</dbReference>
<gene>
    <name evidence="2" type="ORF">NE857_34115</name>
</gene>
<proteinExistence type="predicted"/>
<organism evidence="2 3">
    <name type="scientific">Nocardiopsis exhalans</name>
    <dbReference type="NCBI Taxonomy" id="163604"/>
    <lineage>
        <taxon>Bacteria</taxon>
        <taxon>Bacillati</taxon>
        <taxon>Actinomycetota</taxon>
        <taxon>Actinomycetes</taxon>
        <taxon>Streptosporangiales</taxon>
        <taxon>Nocardiopsidaceae</taxon>
        <taxon>Nocardiopsis</taxon>
    </lineage>
</organism>
<sequence>MSEPSTARRWLVRLRSLALGAGGLSALLAAGRALLAGAPPAPGWVWAAVVGLALVGLIGALALAALHACWPSQSAHRMELLQTLLRRRSTP</sequence>
<accession>A0ABY5DJY0</accession>
<dbReference type="Proteomes" id="UP001055940">
    <property type="component" value="Plasmid unnamed1"/>
</dbReference>